<organism evidence="3 4">
    <name type="scientific">Occultella aeris</name>
    <dbReference type="NCBI Taxonomy" id="2761496"/>
    <lineage>
        <taxon>Bacteria</taxon>
        <taxon>Bacillati</taxon>
        <taxon>Actinomycetota</taxon>
        <taxon>Actinomycetes</taxon>
        <taxon>Micrococcales</taxon>
        <taxon>Ruaniaceae</taxon>
        <taxon>Occultella</taxon>
    </lineage>
</organism>
<dbReference type="AlphaFoldDB" id="A0A7M4DE52"/>
<dbReference type="InterPro" id="IPR051912">
    <property type="entry name" value="Alkylbase_DNA_Glycosylase/TA"/>
</dbReference>
<sequence length="308" mass="32848">MSGLERTWQPTRPTPLGPTLAALRRGAHDPCFKREGTGTYWRGLLTPQGPAALRVSRSDGGGPVLAMAWGDGAAWALDAVPAMLGAFDDPAGFDVAGHPTLGPLARRHPHLPLTRTHQVLESLVPTIIEQKVTGAEAFGSWRTLVQRFGEPAPGPAGGHGLRVPPAPDVLAAIPSWEWLHLAIDPARSRAIVAAARVAPSLERLARGTSADADRALRSLPGVGTWTSAEVRVRVFGDADAVSFGDYHVARNVGWALTGAIVDDGELAVLLEPFRPHRGRVQRLVMLSGVAPPRRGPRMAVRTHLPRRA</sequence>
<dbReference type="GO" id="GO:0032131">
    <property type="term" value="F:alkylated DNA binding"/>
    <property type="evidence" value="ECO:0007669"/>
    <property type="project" value="TreeGrafter"/>
</dbReference>
<proteinExistence type="predicted"/>
<dbReference type="Proteomes" id="UP000419743">
    <property type="component" value="Unassembled WGS sequence"/>
</dbReference>
<protein>
    <submittedName>
        <fullName evidence="3">3-methyl-adenine DNA glycosylase II</fullName>
    </submittedName>
</protein>
<dbReference type="EMBL" id="CACRYJ010000006">
    <property type="protein sequence ID" value="VZO35166.1"/>
    <property type="molecule type" value="Genomic_DNA"/>
</dbReference>
<keyword evidence="2" id="KW-0234">DNA repair</keyword>
<dbReference type="InterPro" id="IPR011257">
    <property type="entry name" value="DNA_glycosylase"/>
</dbReference>
<dbReference type="GO" id="GO:0006307">
    <property type="term" value="P:DNA alkylation repair"/>
    <property type="evidence" value="ECO:0007669"/>
    <property type="project" value="TreeGrafter"/>
</dbReference>
<reference evidence="3 4" key="1">
    <citation type="submission" date="2019-11" db="EMBL/GenBank/DDBJ databases">
        <authorList>
            <person name="Criscuolo A."/>
        </authorList>
    </citation>
    <scope>NUCLEOTIDE SEQUENCE [LARGE SCALE GENOMIC DNA]</scope>
    <source>
        <strain evidence="3">CIP111667</strain>
    </source>
</reference>
<dbReference type="GO" id="GO:0008725">
    <property type="term" value="F:DNA-3-methyladenine glycosylase activity"/>
    <property type="evidence" value="ECO:0007669"/>
    <property type="project" value="TreeGrafter"/>
</dbReference>
<evidence type="ECO:0000256" key="2">
    <source>
        <dbReference type="ARBA" id="ARBA00023204"/>
    </source>
</evidence>
<name>A0A7M4DE52_9MICO</name>
<evidence type="ECO:0000313" key="3">
    <source>
        <dbReference type="EMBL" id="VZO35166.1"/>
    </source>
</evidence>
<evidence type="ECO:0000313" key="4">
    <source>
        <dbReference type="Proteomes" id="UP000419743"/>
    </source>
</evidence>
<dbReference type="SUPFAM" id="SSF48150">
    <property type="entry name" value="DNA-glycosylase"/>
    <property type="match status" value="1"/>
</dbReference>
<dbReference type="GO" id="GO:0005737">
    <property type="term" value="C:cytoplasm"/>
    <property type="evidence" value="ECO:0007669"/>
    <property type="project" value="TreeGrafter"/>
</dbReference>
<dbReference type="GO" id="GO:0006285">
    <property type="term" value="P:base-excision repair, AP site formation"/>
    <property type="evidence" value="ECO:0007669"/>
    <property type="project" value="TreeGrafter"/>
</dbReference>
<dbReference type="Gene3D" id="1.10.340.30">
    <property type="entry name" value="Hypothetical protein, domain 2"/>
    <property type="match status" value="1"/>
</dbReference>
<dbReference type="GO" id="GO:0043916">
    <property type="term" value="F:DNA-7-methylguanine glycosylase activity"/>
    <property type="evidence" value="ECO:0007669"/>
    <property type="project" value="TreeGrafter"/>
</dbReference>
<dbReference type="RefSeq" id="WP_156738958.1">
    <property type="nucleotide sequence ID" value="NZ_CACRYJ010000006.1"/>
</dbReference>
<evidence type="ECO:0000256" key="1">
    <source>
        <dbReference type="ARBA" id="ARBA00022763"/>
    </source>
</evidence>
<accession>A0A7M4DE52</accession>
<dbReference type="PANTHER" id="PTHR43003">
    <property type="entry name" value="DNA-3-METHYLADENINE GLYCOSYLASE"/>
    <property type="match status" value="1"/>
</dbReference>
<dbReference type="PANTHER" id="PTHR43003:SF6">
    <property type="entry name" value="DNA GLYCOSYLASE"/>
    <property type="match status" value="1"/>
</dbReference>
<dbReference type="GO" id="GO:0032993">
    <property type="term" value="C:protein-DNA complex"/>
    <property type="evidence" value="ECO:0007669"/>
    <property type="project" value="TreeGrafter"/>
</dbReference>
<keyword evidence="1" id="KW-0227">DNA damage</keyword>
<gene>
    <name evidence="3" type="ORF">HALOF300_00392</name>
</gene>
<keyword evidence="4" id="KW-1185">Reference proteome</keyword>
<comment type="caution">
    <text evidence="3">The sequence shown here is derived from an EMBL/GenBank/DDBJ whole genome shotgun (WGS) entry which is preliminary data.</text>
</comment>